<dbReference type="EC" id="2.7.13.3" evidence="3"/>
<dbReference type="SMART" id="SM00388">
    <property type="entry name" value="HisKA"/>
    <property type="match status" value="1"/>
</dbReference>
<evidence type="ECO:0000256" key="10">
    <source>
        <dbReference type="ARBA" id="ARBA00022840"/>
    </source>
</evidence>
<evidence type="ECO:0000256" key="4">
    <source>
        <dbReference type="ARBA" id="ARBA00022475"/>
    </source>
</evidence>
<dbReference type="RefSeq" id="WP_209661295.1">
    <property type="nucleotide sequence ID" value="NZ_JAGGLI010000024.1"/>
</dbReference>
<proteinExistence type="predicted"/>
<comment type="caution">
    <text evidence="16">The sequence shown here is derived from an EMBL/GenBank/DDBJ whole genome shotgun (WGS) entry which is preliminary data.</text>
</comment>
<keyword evidence="10" id="KW-0067">ATP-binding</keyword>
<dbReference type="SUPFAM" id="SSF47384">
    <property type="entry name" value="Homodimeric domain of signal transducing histidine kinase"/>
    <property type="match status" value="1"/>
</dbReference>
<dbReference type="PANTHER" id="PTHR45528:SF1">
    <property type="entry name" value="SENSOR HISTIDINE KINASE CPXA"/>
    <property type="match status" value="1"/>
</dbReference>
<dbReference type="Gene3D" id="6.10.340.10">
    <property type="match status" value="1"/>
</dbReference>
<feature type="transmembrane region" description="Helical" evidence="14">
    <location>
        <begin position="182"/>
        <end position="200"/>
    </location>
</feature>
<accession>A0ABS4KKE7</accession>
<evidence type="ECO:0000256" key="5">
    <source>
        <dbReference type="ARBA" id="ARBA00022553"/>
    </source>
</evidence>
<keyword evidence="12" id="KW-0902">Two-component regulatory system</keyword>
<keyword evidence="13 14" id="KW-0472">Membrane</keyword>
<evidence type="ECO:0000313" key="17">
    <source>
        <dbReference type="Proteomes" id="UP001314903"/>
    </source>
</evidence>
<dbReference type="Gene3D" id="3.30.565.10">
    <property type="entry name" value="Histidine kinase-like ATPase, C-terminal domain"/>
    <property type="match status" value="1"/>
</dbReference>
<dbReference type="Proteomes" id="UP001314903">
    <property type="component" value="Unassembled WGS sequence"/>
</dbReference>
<keyword evidence="9 16" id="KW-0418">Kinase</keyword>
<keyword evidence="5" id="KW-0597">Phosphoprotein</keyword>
<evidence type="ECO:0000256" key="3">
    <source>
        <dbReference type="ARBA" id="ARBA00012438"/>
    </source>
</evidence>
<feature type="transmembrane region" description="Helical" evidence="14">
    <location>
        <begin position="12"/>
        <end position="31"/>
    </location>
</feature>
<evidence type="ECO:0000256" key="13">
    <source>
        <dbReference type="ARBA" id="ARBA00023136"/>
    </source>
</evidence>
<dbReference type="CDD" id="cd00082">
    <property type="entry name" value="HisKA"/>
    <property type="match status" value="1"/>
</dbReference>
<evidence type="ECO:0000256" key="12">
    <source>
        <dbReference type="ARBA" id="ARBA00023012"/>
    </source>
</evidence>
<dbReference type="EMBL" id="JAGGLI010000024">
    <property type="protein sequence ID" value="MBP2028238.1"/>
    <property type="molecule type" value="Genomic_DNA"/>
</dbReference>
<dbReference type="InterPro" id="IPR036097">
    <property type="entry name" value="HisK_dim/P_sf"/>
</dbReference>
<gene>
    <name evidence="16" type="ORF">J2Z35_002039</name>
</gene>
<feature type="domain" description="Histidine kinase" evidence="15">
    <location>
        <begin position="262"/>
        <end position="471"/>
    </location>
</feature>
<dbReference type="Pfam" id="PF00512">
    <property type="entry name" value="HisKA"/>
    <property type="match status" value="1"/>
</dbReference>
<dbReference type="InterPro" id="IPR005467">
    <property type="entry name" value="His_kinase_dom"/>
</dbReference>
<dbReference type="InterPro" id="IPR003661">
    <property type="entry name" value="HisK_dim/P_dom"/>
</dbReference>
<dbReference type="GO" id="GO:0016301">
    <property type="term" value="F:kinase activity"/>
    <property type="evidence" value="ECO:0007669"/>
    <property type="project" value="UniProtKB-KW"/>
</dbReference>
<evidence type="ECO:0000256" key="14">
    <source>
        <dbReference type="SAM" id="Phobius"/>
    </source>
</evidence>
<sequence>MSKIGKKIIISYLIIILSTSMIFMGISKVSFNNILNRQTKEDLKRDADMIINQISMAIDGQVGEALKSNKEPVQGQIVIKEEQGGITVEISEVVLPRARWYSANRLATTHLLILDQERNIVFQSYSSDDEPIDPLNIDRTRYFLEERGIKSSFTGDENLGYLVMVAKKEDLSIINSLINRSAMLGFVVASFMALILAFFFERGMINPVNILRKNISSFSLDKDIAWSPIRTKDEISDINNDFLKMAYKLKDYYSKQREFFQNTSHELKTPLMSIQGYAEAIRDGIIEPEDVGESLDIIIDESKKLRDTVNSIVYISKIDKRINDEEIKNINLWELSEEQRLRLAMVASGKNIEIINEVDKELVIPYSDEKLDVIFSNILSNSMRYASEKIIIKGYVDVLENIVIVFEDDGRGFSSGEEKLVFDRFYKGKNGVTGLGLSIVKTIIDSSGWFVEAYNNIYGGASIEITIPSSYFKKIKNS</sequence>
<keyword evidence="7 14" id="KW-0812">Transmembrane</keyword>
<dbReference type="SMART" id="SM00387">
    <property type="entry name" value="HATPase_c"/>
    <property type="match status" value="1"/>
</dbReference>
<evidence type="ECO:0000256" key="7">
    <source>
        <dbReference type="ARBA" id="ARBA00022692"/>
    </source>
</evidence>
<keyword evidence="4" id="KW-1003">Cell membrane</keyword>
<organism evidence="16 17">
    <name type="scientific">Acetoanaerobium pronyense</name>
    <dbReference type="NCBI Taxonomy" id="1482736"/>
    <lineage>
        <taxon>Bacteria</taxon>
        <taxon>Bacillati</taxon>
        <taxon>Bacillota</taxon>
        <taxon>Clostridia</taxon>
        <taxon>Peptostreptococcales</taxon>
        <taxon>Filifactoraceae</taxon>
        <taxon>Acetoanaerobium</taxon>
    </lineage>
</organism>
<reference evidence="16 17" key="1">
    <citation type="submission" date="2021-03" db="EMBL/GenBank/DDBJ databases">
        <title>Genomic Encyclopedia of Type Strains, Phase IV (KMG-IV): sequencing the most valuable type-strain genomes for metagenomic binning, comparative biology and taxonomic classification.</title>
        <authorList>
            <person name="Goeker M."/>
        </authorList>
    </citation>
    <scope>NUCLEOTIDE SEQUENCE [LARGE SCALE GENOMIC DNA]</scope>
    <source>
        <strain evidence="16 17">DSM 27512</strain>
    </source>
</reference>
<dbReference type="InterPro" id="IPR036890">
    <property type="entry name" value="HATPase_C_sf"/>
</dbReference>
<evidence type="ECO:0000256" key="11">
    <source>
        <dbReference type="ARBA" id="ARBA00022989"/>
    </source>
</evidence>
<comment type="subcellular location">
    <subcellularLocation>
        <location evidence="2">Cell membrane</location>
        <topology evidence="2">Multi-pass membrane protein</topology>
    </subcellularLocation>
</comment>
<evidence type="ECO:0000256" key="6">
    <source>
        <dbReference type="ARBA" id="ARBA00022679"/>
    </source>
</evidence>
<evidence type="ECO:0000256" key="1">
    <source>
        <dbReference type="ARBA" id="ARBA00000085"/>
    </source>
</evidence>
<dbReference type="CDD" id="cd00075">
    <property type="entry name" value="HATPase"/>
    <property type="match status" value="1"/>
</dbReference>
<dbReference type="Pfam" id="PF02518">
    <property type="entry name" value="HATPase_c"/>
    <property type="match status" value="1"/>
</dbReference>
<keyword evidence="8" id="KW-0547">Nucleotide-binding</keyword>
<dbReference type="InterPro" id="IPR003594">
    <property type="entry name" value="HATPase_dom"/>
</dbReference>
<evidence type="ECO:0000256" key="8">
    <source>
        <dbReference type="ARBA" id="ARBA00022741"/>
    </source>
</evidence>
<evidence type="ECO:0000259" key="15">
    <source>
        <dbReference type="PROSITE" id="PS50109"/>
    </source>
</evidence>
<dbReference type="SUPFAM" id="SSF55874">
    <property type="entry name" value="ATPase domain of HSP90 chaperone/DNA topoisomerase II/histidine kinase"/>
    <property type="match status" value="1"/>
</dbReference>
<comment type="catalytic activity">
    <reaction evidence="1">
        <text>ATP + protein L-histidine = ADP + protein N-phospho-L-histidine.</text>
        <dbReference type="EC" id="2.7.13.3"/>
    </reaction>
</comment>
<name>A0ABS4KKE7_9FIRM</name>
<protein>
    <recommendedName>
        <fullName evidence="3">histidine kinase</fullName>
        <ecNumber evidence="3">2.7.13.3</ecNumber>
    </recommendedName>
</protein>
<keyword evidence="11 14" id="KW-1133">Transmembrane helix</keyword>
<dbReference type="PROSITE" id="PS50109">
    <property type="entry name" value="HIS_KIN"/>
    <property type="match status" value="1"/>
</dbReference>
<keyword evidence="6" id="KW-0808">Transferase</keyword>
<dbReference type="Gene3D" id="1.10.287.130">
    <property type="match status" value="1"/>
</dbReference>
<dbReference type="PANTHER" id="PTHR45528">
    <property type="entry name" value="SENSOR HISTIDINE KINASE CPXA"/>
    <property type="match status" value="1"/>
</dbReference>
<evidence type="ECO:0000313" key="16">
    <source>
        <dbReference type="EMBL" id="MBP2028238.1"/>
    </source>
</evidence>
<dbReference type="InterPro" id="IPR050398">
    <property type="entry name" value="HssS/ArlS-like"/>
</dbReference>
<keyword evidence="17" id="KW-1185">Reference proteome</keyword>
<dbReference type="InterPro" id="IPR004358">
    <property type="entry name" value="Sig_transdc_His_kin-like_C"/>
</dbReference>
<evidence type="ECO:0000256" key="2">
    <source>
        <dbReference type="ARBA" id="ARBA00004651"/>
    </source>
</evidence>
<evidence type="ECO:0000256" key="9">
    <source>
        <dbReference type="ARBA" id="ARBA00022777"/>
    </source>
</evidence>
<dbReference type="PRINTS" id="PR00344">
    <property type="entry name" value="BCTRLSENSOR"/>
</dbReference>